<protein>
    <submittedName>
        <fullName evidence="2">Uncharacterized protein</fullName>
    </submittedName>
</protein>
<organism evidence="2 3">
    <name type="scientific">Candidatus Acidiferrum panamense</name>
    <dbReference type="NCBI Taxonomy" id="2741543"/>
    <lineage>
        <taxon>Bacteria</taxon>
        <taxon>Pseudomonadati</taxon>
        <taxon>Acidobacteriota</taxon>
        <taxon>Terriglobia</taxon>
        <taxon>Candidatus Acidiferrales</taxon>
        <taxon>Candidatus Acidiferrum</taxon>
    </lineage>
</organism>
<evidence type="ECO:0000256" key="1">
    <source>
        <dbReference type="SAM" id="Phobius"/>
    </source>
</evidence>
<evidence type="ECO:0000313" key="2">
    <source>
        <dbReference type="EMBL" id="MBA0085097.1"/>
    </source>
</evidence>
<dbReference type="EMBL" id="JACDQQ010000859">
    <property type="protein sequence ID" value="MBA0085097.1"/>
    <property type="molecule type" value="Genomic_DNA"/>
</dbReference>
<keyword evidence="1" id="KW-0472">Membrane</keyword>
<keyword evidence="1" id="KW-1133">Transmembrane helix</keyword>
<feature type="non-terminal residue" evidence="2">
    <location>
        <position position="165"/>
    </location>
</feature>
<gene>
    <name evidence="2" type="ORF">HRJ53_08880</name>
</gene>
<dbReference type="Proteomes" id="UP000567293">
    <property type="component" value="Unassembled WGS sequence"/>
</dbReference>
<accession>A0A7V8SWX2</accession>
<keyword evidence="1" id="KW-0812">Transmembrane</keyword>
<sequence length="165" mass="18494">MIPIALFFFAASTRVDLVDEVYRIPAGQWRYLELGLKQKAAFVAADFEVRSGSRHLRLKLMRREDLERMRTERSYGVLAATEAAATGRLRYPVSMAGDYVVVIDNQEDQPAEAHVQVSLDFGPQPAPAVTHLSPKRQAAVIGISFVVFFGIVSYSARRLLRGIKR</sequence>
<feature type="transmembrane region" description="Helical" evidence="1">
    <location>
        <begin position="138"/>
        <end position="156"/>
    </location>
</feature>
<name>A0A7V8SWX2_9BACT</name>
<keyword evidence="3" id="KW-1185">Reference proteome</keyword>
<dbReference type="AlphaFoldDB" id="A0A7V8SWX2"/>
<comment type="caution">
    <text evidence="2">The sequence shown here is derived from an EMBL/GenBank/DDBJ whole genome shotgun (WGS) entry which is preliminary data.</text>
</comment>
<evidence type="ECO:0000313" key="3">
    <source>
        <dbReference type="Proteomes" id="UP000567293"/>
    </source>
</evidence>
<proteinExistence type="predicted"/>
<reference evidence="2" key="1">
    <citation type="submission" date="2020-06" db="EMBL/GenBank/DDBJ databases">
        <title>Legume-microbial interactions unlock mineral nutrients during tropical forest succession.</title>
        <authorList>
            <person name="Epihov D.Z."/>
        </authorList>
    </citation>
    <scope>NUCLEOTIDE SEQUENCE [LARGE SCALE GENOMIC DNA]</scope>
    <source>
        <strain evidence="2">Pan2503</strain>
    </source>
</reference>